<accession>A0AAJ6YLJ2</accession>
<dbReference type="InterPro" id="IPR014352">
    <property type="entry name" value="FERM/acyl-CoA-bd_prot_sf"/>
</dbReference>
<evidence type="ECO:0000313" key="6">
    <source>
        <dbReference type="RefSeq" id="XP_011500256.1"/>
    </source>
</evidence>
<dbReference type="InterPro" id="IPR019749">
    <property type="entry name" value="Band_41_domain"/>
</dbReference>
<dbReference type="GO" id="GO:0035332">
    <property type="term" value="P:positive regulation of hippo signaling"/>
    <property type="evidence" value="ECO:0007669"/>
    <property type="project" value="TreeGrafter"/>
</dbReference>
<organism evidence="5 6">
    <name type="scientific">Ceratosolen solmsi marchali</name>
    <dbReference type="NCBI Taxonomy" id="326594"/>
    <lineage>
        <taxon>Eukaryota</taxon>
        <taxon>Metazoa</taxon>
        <taxon>Ecdysozoa</taxon>
        <taxon>Arthropoda</taxon>
        <taxon>Hexapoda</taxon>
        <taxon>Insecta</taxon>
        <taxon>Pterygota</taxon>
        <taxon>Neoptera</taxon>
        <taxon>Endopterygota</taxon>
        <taxon>Hymenoptera</taxon>
        <taxon>Apocrita</taxon>
        <taxon>Proctotrupomorpha</taxon>
        <taxon>Chalcidoidea</taxon>
        <taxon>Agaonidae</taxon>
        <taxon>Agaoninae</taxon>
        <taxon>Ceratosolen</taxon>
    </lineage>
</organism>
<feature type="compositionally biased region" description="Polar residues" evidence="3">
    <location>
        <begin position="1224"/>
        <end position="1233"/>
    </location>
</feature>
<feature type="region of interest" description="Disordered" evidence="3">
    <location>
        <begin position="381"/>
        <end position="460"/>
    </location>
</feature>
<dbReference type="GO" id="GO:0009887">
    <property type="term" value="P:animal organ morphogenesis"/>
    <property type="evidence" value="ECO:0007669"/>
    <property type="project" value="UniProtKB-ARBA"/>
</dbReference>
<feature type="region of interest" description="Disordered" evidence="3">
    <location>
        <begin position="609"/>
        <end position="644"/>
    </location>
</feature>
<dbReference type="KEGG" id="csol:105364091"/>
<keyword evidence="2" id="KW-0965">Cell junction</keyword>
<protein>
    <submittedName>
        <fullName evidence="6">Protein expanded</fullName>
    </submittedName>
</protein>
<feature type="region of interest" description="Disordered" evidence="3">
    <location>
        <begin position="818"/>
        <end position="850"/>
    </location>
</feature>
<dbReference type="InterPro" id="IPR041781">
    <property type="entry name" value="FRMD6-FERM_C"/>
</dbReference>
<dbReference type="InterPro" id="IPR000299">
    <property type="entry name" value="FERM_domain"/>
</dbReference>
<dbReference type="Pfam" id="PF09379">
    <property type="entry name" value="FERM_N"/>
    <property type="match status" value="1"/>
</dbReference>
<dbReference type="InterPro" id="IPR018979">
    <property type="entry name" value="FERM_N"/>
</dbReference>
<dbReference type="Gene3D" id="2.30.29.30">
    <property type="entry name" value="Pleckstrin-homology domain (PH domain)/Phosphotyrosine-binding domain (PTB)"/>
    <property type="match status" value="1"/>
</dbReference>
<dbReference type="CDD" id="cd17101">
    <property type="entry name" value="FERM_F1_PTPN13_like"/>
    <property type="match status" value="1"/>
</dbReference>
<dbReference type="SMART" id="SM00295">
    <property type="entry name" value="B41"/>
    <property type="match status" value="1"/>
</dbReference>
<dbReference type="InterPro" id="IPR047145">
    <property type="entry name" value="FRMD6-like"/>
</dbReference>
<feature type="region of interest" description="Disordered" evidence="3">
    <location>
        <begin position="1003"/>
        <end position="1110"/>
    </location>
</feature>
<dbReference type="Pfam" id="PF09380">
    <property type="entry name" value="FERM_C"/>
    <property type="match status" value="1"/>
</dbReference>
<sequence>MRGSSVTAARSCLQPLVSASRYLAVHALPGDPLYFVVDTKSKVKEVYAQTCQLLGQQGMQDCELFGLAILSDGEYLFVDPESKLSKYAPKNWRSSHTYGLDSSGRPAFVLYFRVRYYVDTPLLLSDETTRHHYYLQLRDNVVRHGGGVESWQGQKSQHPLQSGSVYGPLLSLAGLALQADLGNYTEERHRRQGYCKPSDYLPAHMCHEENALSVLAAQHRDNRGLSREEAELSYIREAVLLEAPLNAHLYRLRRSKSEQGPGRVLLAICARGVRVYGDEETPQVFTWNNIGKLGFDRKKFEIRAVDQPGKLTLFSGCDDKSKLLLALCRDTHQFFMAIAPRVSEAKRREEEERKVLRDCYMYPARCKLSLTTRGSRADQRISLISSTSSNTTSGIVSDRVHSEDEPDAGPVSSGSTGSTEDSGSAATAEPERPISSPPRPSSHPSETEAASGGGTGATAALGSQCSSTCSTVVGNAATGLRTTSATSSLELGYSHTAQNSALSAEPIYDRCNKTAKYAATDIGSETSGVYTLHSSEMLDEPLANDSSVQSTTDEASVTSGFYTIHSGLRSETSGSCYSQGTGHEDQEPIYSLCQSEDRPKHLQQVVIAEGPDGDGARSRSNSILSTSSFRGDGSDPSGQGPLLSADELSDLIVGRYPPRKSVGASMDSDCDYVRMPPPPPPRSDSERQLPPPPPYPGLLHLPPPLPPTLPPSSSSSSSSPLAAHAGGVPPPGYVCGRERFEIPPPTPPRNDAITPREPPPPPPPPARIQPPTYPGDKMKPTPVHAPVAALVVGPNNYLDVHATRAGPVLLPYITPPQQIQHQVQQRQPPPPPPPPPLSPAPITHLQSSSNPNSAAAMLATVYTSQVARSQIEQYKQQLYSDVDYVMFPLKDPALSKQEYIDAKQGSLLAAMAAYPPPPPYPLQAANKTSLVYRSTPYLAYPGSSLSSLSSKYASNQNLAGSLSDTNSSVGGNNYLLYGNASSQYAASTSSLYSGFTCSSSGGGSQSLRKDATYASPPPPPLPPTASTRHHMQHVFQQQRQQQQHHEDILKSYDGGTGSLSRPAIISGPCIGSLSQPQMKHRRLPPPPPPPPYDIQQQQQQQQTTQHNQQDGMLDIKTLREKSRNLDLPLISALCNDRYLLKQTKAFVLPKHPTEAISSTTSKSGGARNGGGSSSSGSSSRHKYPVSGLSTTQISKPPRKPANSTHKHPNTSTTLGLSKGLVNAYQVNSSSVTANDKKNPSRASHS</sequence>
<dbReference type="Pfam" id="PF00373">
    <property type="entry name" value="FERM_M"/>
    <property type="match status" value="1"/>
</dbReference>
<dbReference type="GO" id="GO:0030182">
    <property type="term" value="P:neuron differentiation"/>
    <property type="evidence" value="ECO:0007669"/>
    <property type="project" value="UniProtKB-ARBA"/>
</dbReference>
<dbReference type="InterPro" id="IPR018980">
    <property type="entry name" value="FERM_PH-like_C"/>
</dbReference>
<feature type="compositionally biased region" description="Pro residues" evidence="3">
    <location>
        <begin position="827"/>
        <end position="839"/>
    </location>
</feature>
<evidence type="ECO:0000256" key="2">
    <source>
        <dbReference type="ARBA" id="ARBA00022949"/>
    </source>
</evidence>
<name>A0AAJ6YLJ2_9HYME</name>
<feature type="compositionally biased region" description="Pro residues" evidence="3">
    <location>
        <begin position="689"/>
        <end position="710"/>
    </location>
</feature>
<evidence type="ECO:0000256" key="1">
    <source>
        <dbReference type="ARBA" id="ARBA00004282"/>
    </source>
</evidence>
<feature type="compositionally biased region" description="Low complexity" evidence="3">
    <location>
        <begin position="412"/>
        <end position="428"/>
    </location>
</feature>
<dbReference type="RefSeq" id="XP_011500256.1">
    <property type="nucleotide sequence ID" value="XM_011501954.1"/>
</dbReference>
<comment type="subcellular location">
    <subcellularLocation>
        <location evidence="1">Cell junction</location>
    </subcellularLocation>
</comment>
<feature type="compositionally biased region" description="Low complexity" evidence="3">
    <location>
        <begin position="711"/>
        <end position="721"/>
    </location>
</feature>
<gene>
    <name evidence="6" type="primary">LOC105364091</name>
</gene>
<evidence type="ECO:0000313" key="5">
    <source>
        <dbReference type="Proteomes" id="UP000695007"/>
    </source>
</evidence>
<dbReference type="PROSITE" id="PS50057">
    <property type="entry name" value="FERM_3"/>
    <property type="match status" value="1"/>
</dbReference>
<dbReference type="GeneID" id="105364091"/>
<evidence type="ECO:0000256" key="3">
    <source>
        <dbReference type="SAM" id="MobiDB-lite"/>
    </source>
</evidence>
<feature type="compositionally biased region" description="Low complexity" evidence="3">
    <location>
        <begin position="381"/>
        <end position="397"/>
    </location>
</feature>
<dbReference type="InterPro" id="IPR029071">
    <property type="entry name" value="Ubiquitin-like_domsf"/>
</dbReference>
<feature type="domain" description="FERM" evidence="4">
    <location>
        <begin position="21"/>
        <end position="339"/>
    </location>
</feature>
<dbReference type="AlphaFoldDB" id="A0AAJ6YLJ2"/>
<dbReference type="CDD" id="cd14473">
    <property type="entry name" value="FERM_B-lobe"/>
    <property type="match status" value="1"/>
</dbReference>
<evidence type="ECO:0000259" key="4">
    <source>
        <dbReference type="PROSITE" id="PS50057"/>
    </source>
</evidence>
<dbReference type="GO" id="GO:0070161">
    <property type="term" value="C:anchoring junction"/>
    <property type="evidence" value="ECO:0007669"/>
    <property type="project" value="UniProtKB-SubCell"/>
</dbReference>
<dbReference type="SUPFAM" id="SSF50729">
    <property type="entry name" value="PH domain-like"/>
    <property type="match status" value="1"/>
</dbReference>
<dbReference type="PANTHER" id="PTHR13429:SF5">
    <property type="entry name" value="PROTEIN EXPANDED"/>
    <property type="match status" value="1"/>
</dbReference>
<dbReference type="PANTHER" id="PTHR13429">
    <property type="entry name" value="FERM DOMAIN (PROTEIN4.1-EZRIN-RADIXIN-MOESIN) FAMILY"/>
    <property type="match status" value="1"/>
</dbReference>
<feature type="region of interest" description="Disordered" evidence="3">
    <location>
        <begin position="659"/>
        <end position="781"/>
    </location>
</feature>
<keyword evidence="5" id="KW-1185">Reference proteome</keyword>
<reference evidence="6" key="1">
    <citation type="submission" date="2025-08" db="UniProtKB">
        <authorList>
            <consortium name="RefSeq"/>
        </authorList>
    </citation>
    <scope>IDENTIFICATION</scope>
</reference>
<dbReference type="CDD" id="cd13185">
    <property type="entry name" value="FERM_C_FRMD1_FRMD6"/>
    <property type="match status" value="1"/>
</dbReference>
<feature type="compositionally biased region" description="Pro residues" evidence="3">
    <location>
        <begin position="756"/>
        <end position="773"/>
    </location>
</feature>
<proteinExistence type="predicted"/>
<dbReference type="InterPro" id="IPR035963">
    <property type="entry name" value="FERM_2"/>
</dbReference>
<dbReference type="SUPFAM" id="SSF54236">
    <property type="entry name" value="Ubiquitin-like"/>
    <property type="match status" value="1"/>
</dbReference>
<dbReference type="SUPFAM" id="SSF47031">
    <property type="entry name" value="Second domain of FERM"/>
    <property type="match status" value="1"/>
</dbReference>
<dbReference type="GO" id="GO:0098592">
    <property type="term" value="C:cytoplasmic side of apical plasma membrane"/>
    <property type="evidence" value="ECO:0007669"/>
    <property type="project" value="TreeGrafter"/>
</dbReference>
<feature type="compositionally biased region" description="Low complexity" evidence="3">
    <location>
        <begin position="618"/>
        <end position="630"/>
    </location>
</feature>
<feature type="region of interest" description="Disordered" evidence="3">
    <location>
        <begin position="1155"/>
        <end position="1245"/>
    </location>
</feature>
<feature type="compositionally biased region" description="Low complexity" evidence="3">
    <location>
        <begin position="1093"/>
        <end position="1109"/>
    </location>
</feature>
<dbReference type="SMART" id="SM01196">
    <property type="entry name" value="FERM_C"/>
    <property type="match status" value="1"/>
</dbReference>
<dbReference type="InterPro" id="IPR019748">
    <property type="entry name" value="FERM_central"/>
</dbReference>
<dbReference type="Gene3D" id="1.20.80.10">
    <property type="match status" value="1"/>
</dbReference>
<dbReference type="InterPro" id="IPR011993">
    <property type="entry name" value="PH-like_dom_sf"/>
</dbReference>
<dbReference type="Proteomes" id="UP000695007">
    <property type="component" value="Unplaced"/>
</dbReference>